<accession>A0ACB5U049</accession>
<reference evidence="1" key="1">
    <citation type="submission" date="2023-04" db="EMBL/GenBank/DDBJ databases">
        <title>Ambrosiozyma monospora NBRC 10751.</title>
        <authorList>
            <person name="Ichikawa N."/>
            <person name="Sato H."/>
            <person name="Tonouchi N."/>
        </authorList>
    </citation>
    <scope>NUCLEOTIDE SEQUENCE</scope>
    <source>
        <strain evidence="1">NBRC 10751</strain>
    </source>
</reference>
<protein>
    <submittedName>
        <fullName evidence="1">Unnamed protein product</fullName>
    </submittedName>
</protein>
<sequence length="232" mass="26971">MRRAPVPGCSRFFINININIDMYGHQHMDHVFLYGFHYIPHPQIKMPTTLTTSPISKTLKQTQESQICSVSAGCFWGVEHLYNKHFKNRIQDTKVGYANGHTIAPSYKQVCSNTTSHAETVQISFNPSVVTYKELVEFFFLMHDPTTLNEQGEDQGTQYRSAIFVHDDEQMRVVMDEVLPQTQKQWYPNHKIVTVVEPIQSFWDAEEYHQKYLVNNEEQLCATHFIRTAPKV</sequence>
<proteinExistence type="predicted"/>
<evidence type="ECO:0000313" key="2">
    <source>
        <dbReference type="Proteomes" id="UP001165064"/>
    </source>
</evidence>
<gene>
    <name evidence="1" type="ORF">Amon02_001061000</name>
</gene>
<name>A0ACB5U049_AMBMO</name>
<organism evidence="1 2">
    <name type="scientific">Ambrosiozyma monospora</name>
    <name type="common">Yeast</name>
    <name type="synonym">Endomycopsis monosporus</name>
    <dbReference type="NCBI Taxonomy" id="43982"/>
    <lineage>
        <taxon>Eukaryota</taxon>
        <taxon>Fungi</taxon>
        <taxon>Dikarya</taxon>
        <taxon>Ascomycota</taxon>
        <taxon>Saccharomycotina</taxon>
        <taxon>Pichiomycetes</taxon>
        <taxon>Pichiales</taxon>
        <taxon>Pichiaceae</taxon>
        <taxon>Ambrosiozyma</taxon>
    </lineage>
</organism>
<dbReference type="Proteomes" id="UP001165064">
    <property type="component" value="Unassembled WGS sequence"/>
</dbReference>
<comment type="caution">
    <text evidence="1">The sequence shown here is derived from an EMBL/GenBank/DDBJ whole genome shotgun (WGS) entry which is preliminary data.</text>
</comment>
<dbReference type="EMBL" id="BSXS01010846">
    <property type="protein sequence ID" value="GME99070.1"/>
    <property type="molecule type" value="Genomic_DNA"/>
</dbReference>
<keyword evidence="2" id="KW-1185">Reference proteome</keyword>
<evidence type="ECO:0000313" key="1">
    <source>
        <dbReference type="EMBL" id="GME99070.1"/>
    </source>
</evidence>